<accession>A0ABP3HN57</accession>
<feature type="domain" description="PepSY" evidence="3">
    <location>
        <begin position="215"/>
        <end position="277"/>
    </location>
</feature>
<feature type="domain" description="PepSY" evidence="3">
    <location>
        <begin position="132"/>
        <end position="192"/>
    </location>
</feature>
<protein>
    <recommendedName>
        <fullName evidence="3">PepSY domain-containing protein</fullName>
    </recommendedName>
</protein>
<organism evidence="4 5">
    <name type="scientific">Alkalibacterium iburiense</name>
    <dbReference type="NCBI Taxonomy" id="290589"/>
    <lineage>
        <taxon>Bacteria</taxon>
        <taxon>Bacillati</taxon>
        <taxon>Bacillota</taxon>
        <taxon>Bacilli</taxon>
        <taxon>Lactobacillales</taxon>
        <taxon>Carnobacteriaceae</taxon>
        <taxon>Alkalibacterium</taxon>
    </lineage>
</organism>
<dbReference type="RefSeq" id="WP_343757022.1">
    <property type="nucleotide sequence ID" value="NZ_BAAACW010000167.1"/>
</dbReference>
<gene>
    <name evidence="4" type="ORF">GCM10008932_24320</name>
</gene>
<name>A0ABP3HN57_9LACT</name>
<feature type="domain" description="PepSY" evidence="3">
    <location>
        <begin position="305"/>
        <end position="367"/>
    </location>
</feature>
<dbReference type="Gene3D" id="3.10.450.40">
    <property type="match status" value="4"/>
</dbReference>
<feature type="chain" id="PRO_5046341534" description="PepSY domain-containing protein" evidence="2">
    <location>
        <begin position="26"/>
        <end position="371"/>
    </location>
</feature>
<dbReference type="InterPro" id="IPR025711">
    <property type="entry name" value="PepSY"/>
</dbReference>
<dbReference type="Proteomes" id="UP001501166">
    <property type="component" value="Unassembled WGS sequence"/>
</dbReference>
<evidence type="ECO:0000259" key="3">
    <source>
        <dbReference type="Pfam" id="PF03413"/>
    </source>
</evidence>
<keyword evidence="5" id="KW-1185">Reference proteome</keyword>
<evidence type="ECO:0000256" key="1">
    <source>
        <dbReference type="SAM" id="MobiDB-lite"/>
    </source>
</evidence>
<keyword evidence="2" id="KW-0732">Signal</keyword>
<feature type="signal peptide" evidence="2">
    <location>
        <begin position="1"/>
        <end position="25"/>
    </location>
</feature>
<comment type="caution">
    <text evidence="4">The sequence shown here is derived from an EMBL/GenBank/DDBJ whole genome shotgun (WGS) entry which is preliminary data.</text>
</comment>
<evidence type="ECO:0000256" key="2">
    <source>
        <dbReference type="SAM" id="SignalP"/>
    </source>
</evidence>
<reference evidence="5" key="1">
    <citation type="journal article" date="2019" name="Int. J. Syst. Evol. Microbiol.">
        <title>The Global Catalogue of Microorganisms (GCM) 10K type strain sequencing project: providing services to taxonomists for standard genome sequencing and annotation.</title>
        <authorList>
            <consortium name="The Broad Institute Genomics Platform"/>
            <consortium name="The Broad Institute Genome Sequencing Center for Infectious Disease"/>
            <person name="Wu L."/>
            <person name="Ma J."/>
        </authorList>
    </citation>
    <scope>NUCLEOTIDE SEQUENCE [LARGE SCALE GENOMIC DNA]</scope>
    <source>
        <strain evidence="5">JCM 12662</strain>
    </source>
</reference>
<dbReference type="Pfam" id="PF03413">
    <property type="entry name" value="PepSY"/>
    <property type="match status" value="4"/>
</dbReference>
<feature type="region of interest" description="Disordered" evidence="1">
    <location>
        <begin position="192"/>
        <end position="211"/>
    </location>
</feature>
<feature type="domain" description="PepSY" evidence="3">
    <location>
        <begin position="51"/>
        <end position="111"/>
    </location>
</feature>
<evidence type="ECO:0000313" key="4">
    <source>
        <dbReference type="EMBL" id="GAA0372188.1"/>
    </source>
</evidence>
<dbReference type="EMBL" id="BAAACW010000167">
    <property type="protein sequence ID" value="GAA0372188.1"/>
    <property type="molecule type" value="Genomic_DNA"/>
</dbReference>
<sequence length="371" mass="42754">MSKKTKQIIGFAVGALFLTGCQAGAQTDNEVAVMGSSHERKMTQVEEEKEITLDKAKNIAFEHAGIDGEEAIFDDEEYDRDDRKYELEFVVDDVEYEYDIDAVTGEILEAEKEVNRPEVRRVETDLNQSNLISLDNAVEIALNDAGFKENEVEWDDREFDKSDRLYELEFKASGFEYEYDIDAVTGSIIKREKDKEDDSQHEAAEEIKNETPQELSKDQAIDIALKHAGVSQSDIRLDEIKRDSDDGVRYWDIEFYAGNYEYEYEIQVSNGTILDVEREKTDEYKEKVQVRAQENKAQKNKPKELTQEEALMIALKHAGLSRADITLEDSELDSDDGVRYWEIEFNHGEKEYEYEIHVNTGDILDVEVELD</sequence>
<dbReference type="PROSITE" id="PS51257">
    <property type="entry name" value="PROKAR_LIPOPROTEIN"/>
    <property type="match status" value="1"/>
</dbReference>
<evidence type="ECO:0000313" key="5">
    <source>
        <dbReference type="Proteomes" id="UP001501166"/>
    </source>
</evidence>
<proteinExistence type="predicted"/>